<dbReference type="AlphaFoldDB" id="A0A9P0B4K6"/>
<reference evidence="3" key="1">
    <citation type="submission" date="2021-12" db="EMBL/GenBank/DDBJ databases">
        <authorList>
            <person name="King R."/>
        </authorList>
    </citation>
    <scope>NUCLEOTIDE SEQUENCE</scope>
</reference>
<feature type="compositionally biased region" description="Basic and acidic residues" evidence="1">
    <location>
        <begin position="453"/>
        <end position="468"/>
    </location>
</feature>
<feature type="region of interest" description="Disordered" evidence="1">
    <location>
        <begin position="324"/>
        <end position="347"/>
    </location>
</feature>
<keyword evidence="4" id="KW-1185">Reference proteome</keyword>
<feature type="signal peptide" evidence="2">
    <location>
        <begin position="1"/>
        <end position="17"/>
    </location>
</feature>
<feature type="region of interest" description="Disordered" evidence="1">
    <location>
        <begin position="412"/>
        <end position="503"/>
    </location>
</feature>
<feature type="chain" id="PRO_5040413024" evidence="2">
    <location>
        <begin position="18"/>
        <end position="503"/>
    </location>
</feature>
<dbReference type="Proteomes" id="UP001154078">
    <property type="component" value="Chromosome 5"/>
</dbReference>
<feature type="compositionally biased region" description="Basic and acidic residues" evidence="1">
    <location>
        <begin position="476"/>
        <end position="503"/>
    </location>
</feature>
<evidence type="ECO:0000313" key="4">
    <source>
        <dbReference type="Proteomes" id="UP001154078"/>
    </source>
</evidence>
<accession>A0A9P0B4K6</accession>
<proteinExistence type="predicted"/>
<gene>
    <name evidence="3" type="ORF">MELIAE_LOCUS8089</name>
</gene>
<sequence>MLNKCLIFLGIALAVQGGLITRNIKNIPVEVRYDDKPESSDSVKFLAPERLYAERNLDEKVQLSPSDLKEASKHIPVKEEIIPENLDVKNAIGGESSDFEKLGETNQVQLSSLIQKVQHYVVDSVKGWRKQLENEKHQPTPEQWETYEKKVQELFEAEKNKATLLKQDQNQNQISSIFVNMGNSIQNLTQQFISNVVGQTTNNNNGTQSDETNQNISQMFMQIMNNGVVNLQNQIGTVFGGGSNNSTNLSDTPAPSNPGNIISNFFDRVQSVFTGNQNVNINGNGTQGDEAGQNQQIGPIQSIQNFGGSINTAFNGFISQIIPQPQKPANASGDEAGAPTTTNNNPAQVFQGVSNLLGNFVNNFISGSNNQGQSPAEVGSTGGSIPNPIQQISNQVNEIAANNPLQPVQNAIAGGSDTKNPTEPAKEPVKDKPMQQEPEKNEPIKEPVLIIKAPKENPMKKPVKEEIMKPLNPIKETVKEEPIKPIKLEEPSTDKKEMMMTME</sequence>
<keyword evidence="2" id="KW-0732">Signal</keyword>
<dbReference type="EMBL" id="OV121136">
    <property type="protein sequence ID" value="CAH0557346.1"/>
    <property type="molecule type" value="Genomic_DNA"/>
</dbReference>
<feature type="compositionally biased region" description="Basic and acidic residues" evidence="1">
    <location>
        <begin position="424"/>
        <end position="445"/>
    </location>
</feature>
<evidence type="ECO:0000256" key="2">
    <source>
        <dbReference type="SAM" id="SignalP"/>
    </source>
</evidence>
<dbReference type="OrthoDB" id="6744912at2759"/>
<name>A0A9P0B4K6_BRAAE</name>
<organism evidence="3 4">
    <name type="scientific">Brassicogethes aeneus</name>
    <name type="common">Rape pollen beetle</name>
    <name type="synonym">Meligethes aeneus</name>
    <dbReference type="NCBI Taxonomy" id="1431903"/>
    <lineage>
        <taxon>Eukaryota</taxon>
        <taxon>Metazoa</taxon>
        <taxon>Ecdysozoa</taxon>
        <taxon>Arthropoda</taxon>
        <taxon>Hexapoda</taxon>
        <taxon>Insecta</taxon>
        <taxon>Pterygota</taxon>
        <taxon>Neoptera</taxon>
        <taxon>Endopterygota</taxon>
        <taxon>Coleoptera</taxon>
        <taxon>Polyphaga</taxon>
        <taxon>Cucujiformia</taxon>
        <taxon>Nitidulidae</taxon>
        <taxon>Meligethinae</taxon>
        <taxon>Brassicogethes</taxon>
    </lineage>
</organism>
<evidence type="ECO:0000256" key="1">
    <source>
        <dbReference type="SAM" id="MobiDB-lite"/>
    </source>
</evidence>
<protein>
    <submittedName>
        <fullName evidence="3">Uncharacterized protein</fullName>
    </submittedName>
</protein>
<evidence type="ECO:0000313" key="3">
    <source>
        <dbReference type="EMBL" id="CAH0557346.1"/>
    </source>
</evidence>